<name>A0ABY8W265_9MYCO</name>
<dbReference type="Proteomes" id="UP001236585">
    <property type="component" value="Chromosome"/>
</dbReference>
<dbReference type="InterPro" id="IPR049934">
    <property type="entry name" value="GjpA-like"/>
</dbReference>
<evidence type="ECO:0000313" key="2">
    <source>
        <dbReference type="Proteomes" id="UP001236585"/>
    </source>
</evidence>
<accession>A0ABY8W265</accession>
<dbReference type="EMBL" id="CP126981">
    <property type="protein sequence ID" value="WIM89985.1"/>
    <property type="molecule type" value="Genomic_DNA"/>
</dbReference>
<keyword evidence="2" id="KW-1185">Reference proteome</keyword>
<proteinExistence type="predicted"/>
<reference evidence="1 2" key="1">
    <citation type="journal article" date="2023" name="Microbiol. Resour. Announc.">
        <title>Complete Genome Sequence of Mycobacterium wuenschmanii, a novel Nontuberculous Mycobacterium Isolated from a captive population of Amazon Milk Frogs.</title>
        <authorList>
            <person name="Hicks J."/>
            <person name="Zeineldin M."/>
            <person name="Ward H."/>
            <person name="Wuenschmann A."/>
            <person name="Camp P."/>
            <person name="Farrell D."/>
            <person name="Lehman K."/>
            <person name="Thacker T."/>
            <person name="Cuthbert E."/>
        </authorList>
    </citation>
    <scope>NUCLEOTIDE SEQUENCE [LARGE SCALE GENOMIC DNA]</scope>
    <source>
        <strain evidence="1 2">Wuenschmanii</strain>
    </source>
</reference>
<dbReference type="NCBIfam" id="NF033942">
    <property type="entry name" value="GjpA"/>
    <property type="match status" value="1"/>
</dbReference>
<gene>
    <name evidence="1" type="primary">gjpA</name>
    <name evidence="1" type="ORF">PT015_11485</name>
</gene>
<evidence type="ECO:0000313" key="1">
    <source>
        <dbReference type="EMBL" id="WIM89985.1"/>
    </source>
</evidence>
<dbReference type="RefSeq" id="WP_285190737.1">
    <property type="nucleotide sequence ID" value="NZ_CP126981.1"/>
</dbReference>
<sequence>MHAGVRTPVTIGTALLGAGIIAAVPMAAQPPTSVHVPSIKLVDSIDPSGAWLDAFDSASTNATQVFDSLSDSTSALYQSLGATFGQLGDISSIGASLENAFNAATFADVDVATPAGSDLAAQTLDFNHLWALQYISGMDMGDYMGAPVQIPEIQPAADILTMLSSPMSGVMIGIIGPIVSPGVALLNSLEAIGTDLGTSDLTGATQGMLDLPANVFDAFFNGATLNLDSLAPALTELLQVPAGNEVTGIEFAFGGLFTPGVTEAGNVGGSLFNSLGLDLIMQGMGMPYDAPGEAIGPIGALADLAQMIADALGASGAAAGSSLADAALAAF</sequence>
<protein>
    <submittedName>
        <fullName evidence="1">Outer membrane porin GjpA</fullName>
    </submittedName>
</protein>
<organism evidence="1 2">
    <name type="scientific">Candidatus Mycobacterium wuenschmannii</name>
    <dbReference type="NCBI Taxonomy" id="3027808"/>
    <lineage>
        <taxon>Bacteria</taxon>
        <taxon>Bacillati</taxon>
        <taxon>Actinomycetota</taxon>
        <taxon>Actinomycetes</taxon>
        <taxon>Mycobacteriales</taxon>
        <taxon>Mycobacteriaceae</taxon>
        <taxon>Mycobacterium</taxon>
    </lineage>
</organism>